<reference evidence="1 2" key="1">
    <citation type="submission" date="2021-06" db="EMBL/GenBank/DDBJ databases">
        <title>Gemonas diversity in paddy soil.</title>
        <authorList>
            <person name="Liu G."/>
        </authorList>
    </citation>
    <scope>NUCLEOTIDE SEQUENCE [LARGE SCALE GENOMIC DNA]</scope>
    <source>
        <strain evidence="1 2">RG29</strain>
    </source>
</reference>
<organism evidence="1 2">
    <name type="scientific">Geomonas diazotrophica</name>
    <dbReference type="NCBI Taxonomy" id="2843197"/>
    <lineage>
        <taxon>Bacteria</taxon>
        <taxon>Pseudomonadati</taxon>
        <taxon>Thermodesulfobacteriota</taxon>
        <taxon>Desulfuromonadia</taxon>
        <taxon>Geobacterales</taxon>
        <taxon>Geobacteraceae</taxon>
        <taxon>Geomonas</taxon>
    </lineage>
</organism>
<dbReference type="Proteomes" id="UP000683493">
    <property type="component" value="Chromosome"/>
</dbReference>
<evidence type="ECO:0000313" key="1">
    <source>
        <dbReference type="EMBL" id="QWV97760.1"/>
    </source>
</evidence>
<accession>A0ABX8JH93</accession>
<dbReference type="EMBL" id="CP076724">
    <property type="protein sequence ID" value="QWV97760.1"/>
    <property type="molecule type" value="Genomic_DNA"/>
</dbReference>
<name>A0ABX8JH93_9BACT</name>
<sequence length="227" mass="26304">MGTNIDIKKRVDDHFAKLVGLHPDFRALYNELLTSSELVLFGGAIRDILDDVKPRDYDFVVNKPSVPLDKLLEKYSHKRNSFGGYKVELPNFELDVWLLNDTWAFRERYFEPNVRNLKDSVFLNIDSILIELKNGTVFANGFEDAVSTNTLEIVFDKNPMPSLCVLRAFVFEYKKKMNISQNLKNYIAAWAKSENDPVSKVMAAQMKHYKREIFSGEMLHKMLSCCY</sequence>
<keyword evidence="2" id="KW-1185">Reference proteome</keyword>
<gene>
    <name evidence="1" type="ORF">KP005_00235</name>
</gene>
<proteinExistence type="predicted"/>
<evidence type="ECO:0000313" key="2">
    <source>
        <dbReference type="Proteomes" id="UP000683493"/>
    </source>
</evidence>
<evidence type="ECO:0008006" key="3">
    <source>
        <dbReference type="Google" id="ProtNLM"/>
    </source>
</evidence>
<protein>
    <recommendedName>
        <fullName evidence="3">Poly A polymerase head domain-containing protein</fullName>
    </recommendedName>
</protein>